<feature type="transmembrane region" description="Helical" evidence="1">
    <location>
        <begin position="6"/>
        <end position="25"/>
    </location>
</feature>
<organism evidence="2">
    <name type="scientific">uncultured Caudovirales phage</name>
    <dbReference type="NCBI Taxonomy" id="2100421"/>
    <lineage>
        <taxon>Viruses</taxon>
        <taxon>Duplodnaviria</taxon>
        <taxon>Heunggongvirae</taxon>
        <taxon>Uroviricota</taxon>
        <taxon>Caudoviricetes</taxon>
        <taxon>Peduoviridae</taxon>
        <taxon>Maltschvirus</taxon>
        <taxon>Maltschvirus maltsch</taxon>
    </lineage>
</organism>
<evidence type="ECO:0000313" key="2">
    <source>
        <dbReference type="EMBL" id="CAB4158528.1"/>
    </source>
</evidence>
<sequence>MIEDAGAYKVGAGVGAAITGVIWGARVMFLSWRRGDVENAAMTAQQELLRQLHNELLRMAGQNEAMSRQVTLLHGQVGQLTSENAGLKQSVAALHDEIVRLRGLLAQKETPDGMHAGGGFG</sequence>
<protein>
    <submittedName>
        <fullName evidence="2">Uncharacterized protein</fullName>
    </submittedName>
</protein>
<reference evidence="2" key="1">
    <citation type="submission" date="2020-04" db="EMBL/GenBank/DDBJ databases">
        <authorList>
            <person name="Chiriac C."/>
            <person name="Salcher M."/>
            <person name="Ghai R."/>
            <person name="Kavagutti S V."/>
        </authorList>
    </citation>
    <scope>NUCLEOTIDE SEQUENCE</scope>
</reference>
<keyword evidence="1" id="KW-1133">Transmembrane helix</keyword>
<proteinExistence type="predicted"/>
<evidence type="ECO:0000256" key="1">
    <source>
        <dbReference type="SAM" id="Phobius"/>
    </source>
</evidence>
<keyword evidence="1" id="KW-0812">Transmembrane</keyword>
<gene>
    <name evidence="2" type="ORF">UFOVP703_16</name>
</gene>
<keyword evidence="1" id="KW-0472">Membrane</keyword>
<dbReference type="EMBL" id="LR796673">
    <property type="protein sequence ID" value="CAB4158528.1"/>
    <property type="molecule type" value="Genomic_DNA"/>
</dbReference>
<name>A0A6J5NNG9_9CAUD</name>
<accession>A0A6J5NNG9</accession>